<dbReference type="EMBL" id="MFGX01000076">
    <property type="protein sequence ID" value="OGF54588.1"/>
    <property type="molecule type" value="Genomic_DNA"/>
</dbReference>
<evidence type="ECO:0008006" key="3">
    <source>
        <dbReference type="Google" id="ProtNLM"/>
    </source>
</evidence>
<dbReference type="Gene3D" id="3.10.20.860">
    <property type="match status" value="1"/>
</dbReference>
<dbReference type="STRING" id="1817864.A2Z21_06870"/>
<proteinExistence type="predicted"/>
<evidence type="ECO:0000313" key="1">
    <source>
        <dbReference type="EMBL" id="OGF54588.1"/>
    </source>
</evidence>
<dbReference type="AlphaFoldDB" id="A0A1F5UTW2"/>
<sequence>MVKPRERCYFCGHGTLEEHRVTVDLRRGDRLIVIKNVPALVCDACGERQYSLETSREIDRILEEVTRTGQAEEELKVPVVSMR</sequence>
<name>A0A1F5UTW2_FRAXR</name>
<protein>
    <recommendedName>
        <fullName evidence="3">YgiT-type zinc finger domain-containing protein</fullName>
    </recommendedName>
</protein>
<dbReference type="InterPro" id="IPR022453">
    <property type="entry name" value="Znf_MqsA-type"/>
</dbReference>
<reference evidence="1 2" key="1">
    <citation type="journal article" date="2016" name="Nat. Commun.">
        <title>Thousands of microbial genomes shed light on interconnected biogeochemical processes in an aquifer system.</title>
        <authorList>
            <person name="Anantharaman K."/>
            <person name="Brown C.T."/>
            <person name="Hug L.A."/>
            <person name="Sharon I."/>
            <person name="Castelle C.J."/>
            <person name="Probst A.J."/>
            <person name="Thomas B.C."/>
            <person name="Singh A."/>
            <person name="Wilkins M.J."/>
            <person name="Karaoz U."/>
            <person name="Brodie E.L."/>
            <person name="Williams K.H."/>
            <person name="Hubbard S.S."/>
            <person name="Banfield J.F."/>
        </authorList>
    </citation>
    <scope>NUCLEOTIDE SEQUENCE [LARGE SCALE GENOMIC DNA]</scope>
    <source>
        <strain evidence="2">RBG_16_55_9</strain>
    </source>
</reference>
<evidence type="ECO:0000313" key="2">
    <source>
        <dbReference type="Proteomes" id="UP000179157"/>
    </source>
</evidence>
<dbReference type="NCBIfam" id="TIGR03831">
    <property type="entry name" value="YgiT_finger"/>
    <property type="match status" value="1"/>
</dbReference>
<accession>A0A1F5UTW2</accession>
<comment type="caution">
    <text evidence="1">The sequence shown here is derived from an EMBL/GenBank/DDBJ whole genome shotgun (WGS) entry which is preliminary data.</text>
</comment>
<dbReference type="CDD" id="cd12870">
    <property type="entry name" value="MqsA"/>
    <property type="match status" value="1"/>
</dbReference>
<gene>
    <name evidence="1" type="ORF">A2Z21_06870</name>
</gene>
<organism evidence="1 2">
    <name type="scientific">Fraserbacteria sp. (strain RBG_16_55_9)</name>
    <dbReference type="NCBI Taxonomy" id="1817864"/>
    <lineage>
        <taxon>Bacteria</taxon>
        <taxon>Candidatus Fraseribacteriota</taxon>
    </lineage>
</organism>
<dbReference type="Proteomes" id="UP000179157">
    <property type="component" value="Unassembled WGS sequence"/>
</dbReference>